<protein>
    <recommendedName>
        <fullName evidence="4">Bromo domain-containing protein</fullName>
    </recommendedName>
</protein>
<evidence type="ECO:0000256" key="2">
    <source>
        <dbReference type="PROSITE-ProRule" id="PRU00035"/>
    </source>
</evidence>
<feature type="compositionally biased region" description="Low complexity" evidence="3">
    <location>
        <begin position="2064"/>
        <end position="2073"/>
    </location>
</feature>
<dbReference type="InterPro" id="IPR001487">
    <property type="entry name" value="Bromodomain"/>
</dbReference>
<feature type="compositionally biased region" description="Low complexity" evidence="3">
    <location>
        <begin position="59"/>
        <end position="68"/>
    </location>
</feature>
<feature type="compositionally biased region" description="Polar residues" evidence="3">
    <location>
        <begin position="1691"/>
        <end position="1702"/>
    </location>
</feature>
<feature type="compositionally biased region" description="Basic and acidic residues" evidence="3">
    <location>
        <begin position="1241"/>
        <end position="1262"/>
    </location>
</feature>
<feature type="compositionally biased region" description="Basic residues" evidence="3">
    <location>
        <begin position="2733"/>
        <end position="2749"/>
    </location>
</feature>
<evidence type="ECO:0000313" key="6">
    <source>
        <dbReference type="Proteomes" id="UP001438707"/>
    </source>
</evidence>
<feature type="compositionally biased region" description="Low complexity" evidence="3">
    <location>
        <begin position="468"/>
        <end position="484"/>
    </location>
</feature>
<dbReference type="Proteomes" id="UP001438707">
    <property type="component" value="Unassembled WGS sequence"/>
</dbReference>
<sequence length="2960" mass="315857">MSGRQGLGGKGPGQAGVRMNLGSPGQGAKPSFWNPIRGQNSEAGSIVPNALQAGRQPMAASGPAASASETKPQDASGSQPAVQPQPISGQVFSDDARPATPVASPGSSGANAKLLLIKNQPNKHLASMLKRAEGRVPPAKSPVTAAKTPPKPEKSQVPDPAIQEIINNLDLSTLKPAIERSVTPSIAPARQPTPTIPAKAPTPVRRDKLQDPPLSRQAHSRSPPDTGRSPSSGNRPQPEARRRSSPERRDRSGHVTARRSGKRQTRWGSEAGAREEALPAGKSTLPASASANGPASSQHRAPEGPTRTSPPYDRSRALVKLDSNHAAATASGRKHSRSPSRTGGDPQAHAQPLSDTRHRHGRDRHGTPSQSRQGHDGRHAEALHEGHGRGHRDEVGRPAASDRVQYRHGAQGRYKNSEGGVSHLHKPRHDSHGKAAGGNGSAFNDSSSSSSSSGGSETSHGSPRRNSRSSSSARSSSSSGSSSSDEGQIRQKGKPATRVSLPQPQIQASRAASVERDAAVAGGHATSTAKQRPKAALPVQEGISAKDEVVPPPPRLRPASASVSPTAATQRLTDHEDAAAAGPHKASQDMLSAAQPRLPDQAPSRQALQKGAAGPPRHKAHGETAAGTNPREAQHQPSAERYRHRPAFHQQPFHDGSSQGRSAESLHRREHRRSHLSSDYGSHDQGRLSSRHRDSRTYPLRRDDRPAYHEHQSRQQSAQQSEAAHLTRVQAGGSENPQDDRSKIRSSTPPHKSAQDPTPGMSSEVPSQRTSEQQRQPSRHDHSAEHHGHSRPAWQGQSGQHDAQRTSARQQRPWDEPSPEAPHRPASKVDSPDLPSGFKMPQRGLAKQGLSHVEPPKDSCLVQGSEVPLPVAQDGKDIRDSQHQSHALKLQGSRGIAGDAERQKEASSADVSFLNATDMSDHMVVPPVVVQPEPAQKQPVAEQSQADPGVVGSTASPSPMKPSQPTPLADPCAAEVIPAMQPGRPSSAKFASHSDVSPVVSMVAKPHDEHQAGSIVQQVTGNSMPSVPVAGMVAEPGTEPNKHETSEAMQRVKEDAQKSRSRSRSSSRPPPADRRRPSRMHEDRGHDEERRSPTDKYRPRKHAEVHRDARPRSSSLRDPYENHRSATDRSERSRRQARDTPDSELPLPPPAIHTRPVALKSREADPAAGAFDAEEFKGGLTQPLSARQLVATIPRGELERMGSTPRNGSSRQGSGTPRDSAWRSRSRSQSVEASGGGLDSARGRGLELPRGRTAQGRHDSHEVGGGSRHASCHASRHSSRDESPEAQRQPGSASVLRDSHPAYTAWDDPHGAIPWQQLGTSRPHSAARPASGAAAMSGRHEQQTGAGQLPAQERPAAFLGNHNALPYEPPWDEPGGKVHQPAPKMPTSEYGFRPERAAGQRPEWSTAQSQPSQSGQQPPSSGPQLEEVRLPLSKIEQPSGSAGYRQGAAEARASSRPSRPDQIPTTSHDASSKKLGLHVADLSSQPRSAEKQKSAMPRKRVSRWQSGPPDQHAEADRVADAPPAVQGIAGPCLMAKPEAQPGSTGKEEILDLAAGMDEGAGQPTSTKKHDTADEAGMTSEDGQARKRSRVLENFRKKQERDSGRYDRSPVPHKTTEPGEIALPPPPPPGEPPMLAGEDPSAHSQGSRPYKRSPSPMSGLRGTPPPPRARHGLPASPEEPRYATRFYEPSRTHSPSARSISQTPFSPPRSPWAPRAPSQSYHYPSSSPLRSYGALPGSRHPWQYGTSTAAASGYPAAAAYSTAYQNAAYQHHGYPGAAPPLPMAHGYGDMAYAQQGRTPPWAQAGNMASMWSPPGKAQMSPGGLSPAQGYPDASANLPYGAPADAAGFQPWQTVEESIAACISSTMFALGQHDWETRPAQERFAVHAKLNGFKDAHSGSTHPPLAGWLGNLELPNAAIPEDPQQLWLSIEASRKDEVMLRRKLTGHRAVSGVHASWFQGNNLIVAPAYDENAPLEAMDEYTPDIPEHSMQQTADPRAPIAPHLPMRLPVPPFAFEVWDRRGDAEGAAAAPGAPEHDNDDAGSELSWSQDPVAEAARPKPLDGISPIATRTTGAAPPAPTHPNLQGSVSSRMARSASAGSLQYVPSSEGCRDPESGCDWSILQKDGSIGEDQFSLDGLRQQARDVRNGAVAWGIIVVRQSDNLWLKLDVDPVTLGSLCWDGVQDINERAKQGVSLLGLEVSQRPASTKHAPAPACPVDDLEASYSSDISVQAWFDEVSEQMASAKADGLSSMHPDELDDAGSDTCEDPIQAALDHLVDPWALDQSTQPDDDGDDANTWFDQMDAAAITRACAAKAAAFAALDDQYKDQDVELPDASEPEAQPSPHRQLIGPKPPPHVGAMLRGRLFLGVFDPQISKPKLIKPVLDDCMERVYAEAQQQWKEEAEQSKQAAEQERQANDRRRAAKKAKAEANKAAAAAVAAAEKERRLAAASQSKAQKGAASAQAPESSRPKQPSSTQNPAAIQTGDTSRLPTALASSGLPAPVSAADVPTANKRKLVDSLTSPAKRQAIQRPGSAASEHPVGKAQVRSMQMDQETVPGSIHAGACPQPQPGSAAKRRRSGDGHGGKIATPGKQRKLMINEDEEEEEGSLAHQPMQSQTAADNAAPFADSQAVRPALSQPSSSPQAGHPDPLQGPGQSQKQPVRGVAVPQHSSQDDSEHTGKSVLPKSPQDDLRQAASEQDLEAPGHDGSAEGTADKAPDRTGSQAGSEAEQHCGSGRRGRGRGSRSGRGRGRGTGTRSTRQGAKLKSLNSLSNSTEPSVAGSAELDDHSASVEEGPSGSTDKDPLPSAASIQSSGAQEQAMQKYEETVLQILKGTWQRLSKYDSTNLQSLFAEPVDLEANPDYKLKIAKPMDLSTIQSKVAVQNGRNRGPHEYSLDLQGFSSLKGDVQLMLDNCIEYNSSVPEYCEEAKKLQVRADRVFEEDLQKLQNAASARDRKLQSSRS</sequence>
<feature type="compositionally biased region" description="Polar residues" evidence="3">
    <location>
        <begin position="760"/>
        <end position="776"/>
    </location>
</feature>
<dbReference type="GO" id="GO:0035267">
    <property type="term" value="C:NuA4 histone acetyltransferase complex"/>
    <property type="evidence" value="ECO:0007669"/>
    <property type="project" value="TreeGrafter"/>
</dbReference>
<dbReference type="EMBL" id="JALJOS010000002">
    <property type="protein sequence ID" value="KAK9843156.1"/>
    <property type="molecule type" value="Genomic_DNA"/>
</dbReference>
<feature type="compositionally biased region" description="Basic and acidic residues" evidence="3">
    <location>
        <begin position="778"/>
        <end position="787"/>
    </location>
</feature>
<dbReference type="PANTHER" id="PTHR15398">
    <property type="entry name" value="BROMODOMAIN-CONTAINING PROTEIN 8"/>
    <property type="match status" value="1"/>
</dbReference>
<feature type="compositionally biased region" description="Basic and acidic residues" evidence="3">
    <location>
        <begin position="681"/>
        <end position="713"/>
    </location>
</feature>
<feature type="compositionally biased region" description="Basic and acidic residues" evidence="3">
    <location>
        <begin position="1589"/>
        <end position="1616"/>
    </location>
</feature>
<evidence type="ECO:0000313" key="5">
    <source>
        <dbReference type="EMBL" id="KAK9843156.1"/>
    </source>
</evidence>
<feature type="region of interest" description="Disordered" evidence="3">
    <location>
        <begin position="2400"/>
        <end position="2426"/>
    </location>
</feature>
<dbReference type="Pfam" id="PF00439">
    <property type="entry name" value="Bromodomain"/>
    <property type="match status" value="1"/>
</dbReference>
<feature type="compositionally biased region" description="Low complexity" evidence="3">
    <location>
        <begin position="286"/>
        <end position="297"/>
    </location>
</feature>
<feature type="compositionally biased region" description="Low complexity" evidence="3">
    <location>
        <begin position="192"/>
        <end position="203"/>
    </location>
</feature>
<feature type="compositionally biased region" description="Low complexity" evidence="3">
    <location>
        <begin position="924"/>
        <end position="943"/>
    </location>
</feature>
<feature type="compositionally biased region" description="Polar residues" evidence="3">
    <location>
        <begin position="2807"/>
        <end position="2817"/>
    </location>
</feature>
<dbReference type="SUPFAM" id="SSF47370">
    <property type="entry name" value="Bromodomain"/>
    <property type="match status" value="1"/>
</dbReference>
<dbReference type="PANTHER" id="PTHR15398:SF4">
    <property type="entry name" value="BROMODOMAIN-CONTAINING PROTEIN 8 ISOFORM X1"/>
    <property type="match status" value="1"/>
</dbReference>
<feature type="compositionally biased region" description="Low complexity" evidence="3">
    <location>
        <begin position="441"/>
        <end position="461"/>
    </location>
</feature>
<feature type="compositionally biased region" description="Basic and acidic residues" evidence="3">
    <location>
        <begin position="238"/>
        <end position="253"/>
    </location>
</feature>
<keyword evidence="6" id="KW-1185">Reference proteome</keyword>
<feature type="compositionally biased region" description="Low complexity" evidence="3">
    <location>
        <begin position="1408"/>
        <end position="1424"/>
    </location>
</feature>
<feature type="compositionally biased region" description="Basic residues" evidence="3">
    <location>
        <begin position="256"/>
        <end position="265"/>
    </location>
</feature>
<feature type="region of interest" description="Disordered" evidence="3">
    <location>
        <begin position="2445"/>
        <end position="2817"/>
    </location>
</feature>
<feature type="compositionally biased region" description="Low complexity" evidence="3">
    <location>
        <begin position="1711"/>
        <end position="1727"/>
    </location>
</feature>
<evidence type="ECO:0000259" key="4">
    <source>
        <dbReference type="PROSITE" id="PS50014"/>
    </source>
</evidence>
<feature type="region of interest" description="Disordered" evidence="3">
    <location>
        <begin position="2330"/>
        <end position="2354"/>
    </location>
</feature>
<feature type="compositionally biased region" description="Basic and acidic residues" evidence="3">
    <location>
        <begin position="1118"/>
        <end position="1141"/>
    </location>
</feature>
<organism evidence="5 6">
    <name type="scientific">Apatococcus lobatus</name>
    <dbReference type="NCBI Taxonomy" id="904363"/>
    <lineage>
        <taxon>Eukaryota</taxon>
        <taxon>Viridiplantae</taxon>
        <taxon>Chlorophyta</taxon>
        <taxon>core chlorophytes</taxon>
        <taxon>Trebouxiophyceae</taxon>
        <taxon>Chlorellales</taxon>
        <taxon>Chlorellaceae</taxon>
        <taxon>Apatococcus</taxon>
    </lineage>
</organism>
<accession>A0AAW1SBD5</accession>
<keyword evidence="1 2" id="KW-0103">Bromodomain</keyword>
<feature type="compositionally biased region" description="Polar residues" evidence="3">
    <location>
        <begin position="1014"/>
        <end position="1025"/>
    </location>
</feature>
<feature type="compositionally biased region" description="Gly residues" evidence="3">
    <location>
        <begin position="1"/>
        <end position="14"/>
    </location>
</feature>
<evidence type="ECO:0000256" key="3">
    <source>
        <dbReference type="SAM" id="MobiDB-lite"/>
    </source>
</evidence>
<feature type="compositionally biased region" description="Low complexity" evidence="3">
    <location>
        <begin position="557"/>
        <end position="569"/>
    </location>
</feature>
<dbReference type="Gene3D" id="1.20.920.10">
    <property type="entry name" value="Bromodomain-like"/>
    <property type="match status" value="1"/>
</dbReference>
<feature type="compositionally biased region" description="Low complexity" evidence="3">
    <location>
        <begin position="2753"/>
        <end position="2772"/>
    </location>
</feature>
<feature type="compositionally biased region" description="Low complexity" evidence="3">
    <location>
        <begin position="2446"/>
        <end position="2462"/>
    </location>
</feature>
<feature type="compositionally biased region" description="Basic and acidic residues" evidence="3">
    <location>
        <begin position="1040"/>
        <end position="1058"/>
    </location>
</feature>
<feature type="compositionally biased region" description="Polar residues" evidence="3">
    <location>
        <begin position="500"/>
        <end position="510"/>
    </location>
</feature>
<proteinExistence type="predicted"/>
<name>A0AAW1SBD5_9CHLO</name>
<feature type="compositionally biased region" description="Basic and acidic residues" evidence="3">
    <location>
        <begin position="874"/>
        <end position="883"/>
    </location>
</feature>
<feature type="region of interest" description="Disordered" evidence="3">
    <location>
        <begin position="2022"/>
        <end position="2086"/>
    </location>
</feature>
<feature type="compositionally biased region" description="Basic and acidic residues" evidence="3">
    <location>
        <begin position="632"/>
        <end position="641"/>
    </location>
</feature>
<feature type="compositionally biased region" description="Polar residues" evidence="3">
    <location>
        <begin position="69"/>
        <end position="91"/>
    </location>
</feature>
<feature type="compositionally biased region" description="Low complexity" evidence="3">
    <location>
        <begin position="1448"/>
        <end position="1457"/>
    </location>
</feature>
<dbReference type="CDD" id="cd04369">
    <property type="entry name" value="Bromodomain"/>
    <property type="match status" value="1"/>
</dbReference>
<feature type="domain" description="Bromo" evidence="4">
    <location>
        <begin position="2841"/>
        <end position="2923"/>
    </location>
</feature>
<feature type="compositionally biased region" description="Polar residues" evidence="3">
    <location>
        <begin position="1204"/>
        <end position="1217"/>
    </location>
</feature>
<feature type="compositionally biased region" description="Basic and acidic residues" evidence="3">
    <location>
        <begin position="373"/>
        <end position="396"/>
    </location>
</feature>
<feature type="compositionally biased region" description="Polar residues" evidence="3">
    <location>
        <begin position="795"/>
        <end position="810"/>
    </location>
</feature>
<reference evidence="5 6" key="1">
    <citation type="journal article" date="2024" name="Nat. Commun.">
        <title>Phylogenomics reveals the evolutionary origins of lichenization in chlorophyte algae.</title>
        <authorList>
            <person name="Puginier C."/>
            <person name="Libourel C."/>
            <person name="Otte J."/>
            <person name="Skaloud P."/>
            <person name="Haon M."/>
            <person name="Grisel S."/>
            <person name="Petersen M."/>
            <person name="Berrin J.G."/>
            <person name="Delaux P.M."/>
            <person name="Dal Grande F."/>
            <person name="Keller J."/>
        </authorList>
    </citation>
    <scope>NUCLEOTIDE SEQUENCE [LARGE SCALE GENOMIC DNA]</scope>
    <source>
        <strain evidence="5 6">SAG 2145</strain>
    </source>
</reference>
<dbReference type="PROSITE" id="PS50014">
    <property type="entry name" value="BROMODOMAIN_2"/>
    <property type="match status" value="1"/>
</dbReference>
<feature type="compositionally biased region" description="Low complexity" evidence="3">
    <location>
        <begin position="1321"/>
        <end position="1337"/>
    </location>
</feature>
<comment type="caution">
    <text evidence="5">The sequence shown here is derived from an EMBL/GenBank/DDBJ whole genome shotgun (WGS) entry which is preliminary data.</text>
</comment>
<evidence type="ECO:0000256" key="1">
    <source>
        <dbReference type="ARBA" id="ARBA00023117"/>
    </source>
</evidence>
<feature type="compositionally biased region" description="Basic and acidic residues" evidence="3">
    <location>
        <begin position="2701"/>
        <end position="2717"/>
    </location>
</feature>
<feature type="compositionally biased region" description="Low complexity" evidence="3">
    <location>
        <begin position="714"/>
        <end position="724"/>
    </location>
</feature>
<feature type="compositionally biased region" description="Pro residues" evidence="3">
    <location>
        <begin position="1622"/>
        <end position="1631"/>
    </location>
</feature>
<feature type="compositionally biased region" description="Basic and acidic residues" evidence="3">
    <location>
        <begin position="1071"/>
        <end position="1097"/>
    </location>
</feature>
<gene>
    <name evidence="5" type="ORF">WJX74_007787</name>
</gene>
<feature type="region of interest" description="Disordered" evidence="3">
    <location>
        <begin position="1"/>
        <end position="1728"/>
    </location>
</feature>
<dbReference type="InterPro" id="IPR036427">
    <property type="entry name" value="Bromodomain-like_sf"/>
</dbReference>
<feature type="compositionally biased region" description="Polar residues" evidence="3">
    <location>
        <begin position="2468"/>
        <end position="2488"/>
    </location>
</feature>